<keyword evidence="4" id="KW-1185">Reference proteome</keyword>
<feature type="chain" id="PRO_5011590116" description="DUF533 domain-containing protein" evidence="2">
    <location>
        <begin position="23"/>
        <end position="172"/>
    </location>
</feature>
<organism evidence="3 4">
    <name type="scientific">Tranquillimonas alkanivorans</name>
    <dbReference type="NCBI Taxonomy" id="441119"/>
    <lineage>
        <taxon>Bacteria</taxon>
        <taxon>Pseudomonadati</taxon>
        <taxon>Pseudomonadota</taxon>
        <taxon>Alphaproteobacteria</taxon>
        <taxon>Rhodobacterales</taxon>
        <taxon>Roseobacteraceae</taxon>
        <taxon>Tranquillimonas</taxon>
    </lineage>
</organism>
<protein>
    <recommendedName>
        <fullName evidence="5">DUF533 domain-containing protein</fullName>
    </recommendedName>
</protein>
<evidence type="ECO:0000313" key="4">
    <source>
        <dbReference type="Proteomes" id="UP000199356"/>
    </source>
</evidence>
<evidence type="ECO:0000256" key="2">
    <source>
        <dbReference type="SAM" id="SignalP"/>
    </source>
</evidence>
<sequence>MKAKLLVPLLCGLVALQSGAFAQSDAGKEQLARSLGVDPADYTMMELGQLKCRLESADSDAERRRLLESVKGYGEVPQEPSSASKEQLARQAGVDPDDFTTAELVYLLHLAEANDCSFADVARYAHSSETLSPTSAAVKAQLAQSVGVEPGEYTLMELVKMKLGESGETHGE</sequence>
<gene>
    <name evidence="3" type="ORF">SAMN04488047_107132</name>
</gene>
<evidence type="ECO:0000256" key="1">
    <source>
        <dbReference type="SAM" id="MobiDB-lite"/>
    </source>
</evidence>
<keyword evidence="2" id="KW-0732">Signal</keyword>
<dbReference type="RefSeq" id="WP_093421457.1">
    <property type="nucleotide sequence ID" value="NZ_FOXA01000007.1"/>
</dbReference>
<dbReference type="EMBL" id="FOXA01000007">
    <property type="protein sequence ID" value="SFP50307.1"/>
    <property type="molecule type" value="Genomic_DNA"/>
</dbReference>
<dbReference type="OrthoDB" id="7877136at2"/>
<dbReference type="Proteomes" id="UP000199356">
    <property type="component" value="Unassembled WGS sequence"/>
</dbReference>
<proteinExistence type="predicted"/>
<evidence type="ECO:0000313" key="3">
    <source>
        <dbReference type="EMBL" id="SFP50307.1"/>
    </source>
</evidence>
<accession>A0A1I5QW46</accession>
<reference evidence="3 4" key="1">
    <citation type="submission" date="2016-10" db="EMBL/GenBank/DDBJ databases">
        <authorList>
            <person name="de Groot N.N."/>
        </authorList>
    </citation>
    <scope>NUCLEOTIDE SEQUENCE [LARGE SCALE GENOMIC DNA]</scope>
    <source>
        <strain evidence="3 4">DSM 19547</strain>
    </source>
</reference>
<evidence type="ECO:0008006" key="5">
    <source>
        <dbReference type="Google" id="ProtNLM"/>
    </source>
</evidence>
<dbReference type="AlphaFoldDB" id="A0A1I5QW46"/>
<feature type="region of interest" description="Disordered" evidence="1">
    <location>
        <begin position="71"/>
        <end position="92"/>
    </location>
</feature>
<name>A0A1I5QW46_9RHOB</name>
<feature type="signal peptide" evidence="2">
    <location>
        <begin position="1"/>
        <end position="22"/>
    </location>
</feature>